<dbReference type="RefSeq" id="WP_315603441.1">
    <property type="nucleotide sequence ID" value="NZ_CP130318.1"/>
</dbReference>
<sequence>MPNSKCKLLHVACLFAIVLSTCLSGCSNNAKGPEQVIMKLIFYSSNKEGIEVLFHFTEGGGYRMYGITKHTAEGKEEWQFTAVKLIPITEKTTEIEKIKKLAVQYHVNVNEEELPPEQWGGTE</sequence>
<evidence type="ECO:0000256" key="1">
    <source>
        <dbReference type="SAM" id="SignalP"/>
    </source>
</evidence>
<dbReference type="AlphaFoldDB" id="A0AA96L9U1"/>
<dbReference type="KEGG" id="paun:MJA45_18815"/>
<organism evidence="2 3">
    <name type="scientific">Paenibacillus aurantius</name>
    <dbReference type="NCBI Taxonomy" id="2918900"/>
    <lineage>
        <taxon>Bacteria</taxon>
        <taxon>Bacillati</taxon>
        <taxon>Bacillota</taxon>
        <taxon>Bacilli</taxon>
        <taxon>Bacillales</taxon>
        <taxon>Paenibacillaceae</taxon>
        <taxon>Paenibacillus</taxon>
    </lineage>
</organism>
<feature type="signal peptide" evidence="1">
    <location>
        <begin position="1"/>
        <end position="25"/>
    </location>
</feature>
<accession>A0AA96L9U1</accession>
<name>A0AA96L9U1_9BACL</name>
<evidence type="ECO:0008006" key="4">
    <source>
        <dbReference type="Google" id="ProtNLM"/>
    </source>
</evidence>
<proteinExistence type="predicted"/>
<feature type="chain" id="PRO_5041644948" description="DUF4907 domain-containing protein" evidence="1">
    <location>
        <begin position="26"/>
        <end position="123"/>
    </location>
</feature>
<dbReference type="Proteomes" id="UP001305702">
    <property type="component" value="Chromosome"/>
</dbReference>
<evidence type="ECO:0000313" key="3">
    <source>
        <dbReference type="Proteomes" id="UP001305702"/>
    </source>
</evidence>
<evidence type="ECO:0000313" key="2">
    <source>
        <dbReference type="EMBL" id="WNQ09667.1"/>
    </source>
</evidence>
<keyword evidence="3" id="KW-1185">Reference proteome</keyword>
<reference evidence="2 3" key="1">
    <citation type="submission" date="2022-02" db="EMBL/GenBank/DDBJ databases">
        <title>Paenibacillus sp. MBLB1776 Whole Genome Shotgun Sequencing.</title>
        <authorList>
            <person name="Hwang C.Y."/>
            <person name="Cho E.-S."/>
            <person name="Seo M.-J."/>
        </authorList>
    </citation>
    <scope>NUCLEOTIDE SEQUENCE [LARGE SCALE GENOMIC DNA]</scope>
    <source>
        <strain evidence="2 3">MBLB1776</strain>
    </source>
</reference>
<protein>
    <recommendedName>
        <fullName evidence="4">DUF4907 domain-containing protein</fullName>
    </recommendedName>
</protein>
<dbReference type="EMBL" id="CP130318">
    <property type="protein sequence ID" value="WNQ09667.1"/>
    <property type="molecule type" value="Genomic_DNA"/>
</dbReference>
<keyword evidence="1" id="KW-0732">Signal</keyword>
<gene>
    <name evidence="2" type="ORF">MJA45_18815</name>
</gene>